<feature type="domain" description="SUEL-type lectin" evidence="16">
    <location>
        <begin position="730"/>
        <end position="796"/>
    </location>
</feature>
<dbReference type="Pfam" id="PF17834">
    <property type="entry name" value="GHD"/>
    <property type="match status" value="1"/>
</dbReference>
<evidence type="ECO:0000256" key="12">
    <source>
        <dbReference type="RuleBase" id="RU003679"/>
    </source>
</evidence>
<keyword evidence="9 13" id="KW-0175">Coiled coil</keyword>
<evidence type="ECO:0000259" key="17">
    <source>
        <dbReference type="PROSITE" id="PS51774"/>
    </source>
</evidence>
<dbReference type="InterPro" id="IPR011684">
    <property type="entry name" value="NAB"/>
</dbReference>
<dbReference type="InterPro" id="IPR031330">
    <property type="entry name" value="Gly_Hdrlase_35_cat"/>
</dbReference>
<dbReference type="Pfam" id="PF01301">
    <property type="entry name" value="Glyco_hydro_35"/>
    <property type="match status" value="1"/>
</dbReference>
<name>A0A9E7K7K9_9LILI</name>
<dbReference type="Pfam" id="PF07765">
    <property type="entry name" value="KIP1"/>
    <property type="match status" value="1"/>
</dbReference>
<keyword evidence="7 15" id="KW-0732">Signal</keyword>
<keyword evidence="8 11" id="KW-0378">Hydrolase</keyword>
<comment type="catalytic activity">
    <reaction evidence="1 11">
        <text>Hydrolysis of terminal non-reducing beta-D-galactose residues in beta-D-galactosides.</text>
        <dbReference type="EC" id="3.2.1.23"/>
    </reaction>
</comment>
<dbReference type="GO" id="GO:0003779">
    <property type="term" value="F:actin binding"/>
    <property type="evidence" value="ECO:0007669"/>
    <property type="project" value="InterPro"/>
</dbReference>
<evidence type="ECO:0000256" key="5">
    <source>
        <dbReference type="ARBA" id="ARBA00022523"/>
    </source>
</evidence>
<dbReference type="InterPro" id="IPR043159">
    <property type="entry name" value="Lectin_gal-bd_sf"/>
</dbReference>
<dbReference type="GO" id="GO:0030246">
    <property type="term" value="F:carbohydrate binding"/>
    <property type="evidence" value="ECO:0007669"/>
    <property type="project" value="InterPro"/>
</dbReference>
<dbReference type="Pfam" id="PF02140">
    <property type="entry name" value="SUEL_Lectin"/>
    <property type="match status" value="1"/>
</dbReference>
<dbReference type="FunFam" id="3.20.20.80:FF:000006">
    <property type="entry name" value="Beta-galactosidase"/>
    <property type="match status" value="1"/>
</dbReference>
<dbReference type="SUPFAM" id="SSF51445">
    <property type="entry name" value="(Trans)glycosidases"/>
    <property type="match status" value="1"/>
</dbReference>
<dbReference type="CDD" id="cd22842">
    <property type="entry name" value="Gal_Rha_Lectin_BGal"/>
    <property type="match status" value="1"/>
</dbReference>
<evidence type="ECO:0000256" key="11">
    <source>
        <dbReference type="RuleBase" id="RU000675"/>
    </source>
</evidence>
<dbReference type="PRINTS" id="PR00742">
    <property type="entry name" value="GLHYDRLASE35"/>
</dbReference>
<dbReference type="FunFam" id="2.60.120.260:FF:000142">
    <property type="entry name" value="Beta-galactosidase"/>
    <property type="match status" value="1"/>
</dbReference>
<comment type="subcellular location">
    <subcellularLocation>
        <location evidence="2">Secreted</location>
        <location evidence="2">Extracellular space</location>
        <location evidence="2">Apoplast</location>
    </subcellularLocation>
</comment>
<dbReference type="AlphaFoldDB" id="A0A9E7K7K9"/>
<proteinExistence type="inferred from homology"/>
<gene>
    <name evidence="18" type="ORF">MUK42_21137</name>
</gene>
<evidence type="ECO:0000256" key="2">
    <source>
        <dbReference type="ARBA" id="ARBA00004271"/>
    </source>
</evidence>
<dbReference type="EMBL" id="CP097507">
    <property type="protein sequence ID" value="URE07027.1"/>
    <property type="molecule type" value="Genomic_DNA"/>
</dbReference>
<dbReference type="InterPro" id="IPR000922">
    <property type="entry name" value="Lectin_gal-bd_dom"/>
</dbReference>
<dbReference type="OrthoDB" id="724889at2759"/>
<dbReference type="GO" id="GO:0048046">
    <property type="term" value="C:apoplast"/>
    <property type="evidence" value="ECO:0007669"/>
    <property type="project" value="UniProtKB-SubCell"/>
</dbReference>
<dbReference type="Proteomes" id="UP001055439">
    <property type="component" value="Chromosome 5"/>
</dbReference>
<feature type="domain" description="NAB" evidence="17">
    <location>
        <begin position="865"/>
        <end position="948"/>
    </location>
</feature>
<dbReference type="GO" id="GO:0004565">
    <property type="term" value="F:beta-galactosidase activity"/>
    <property type="evidence" value="ECO:0007669"/>
    <property type="project" value="UniProtKB-EC"/>
</dbReference>
<accession>A0A9E7K7K9</accession>
<feature type="region of interest" description="Disordered" evidence="14">
    <location>
        <begin position="952"/>
        <end position="997"/>
    </location>
</feature>
<dbReference type="PROSITE" id="PS50228">
    <property type="entry name" value="SUEL_LECTIN"/>
    <property type="match status" value="1"/>
</dbReference>
<protein>
    <recommendedName>
        <fullName evidence="4 11">Beta-galactosidase</fullName>
        <ecNumber evidence="4 11">3.2.1.23</ecNumber>
    </recommendedName>
</protein>
<keyword evidence="5" id="KW-0052">Apoplast</keyword>
<evidence type="ECO:0000256" key="6">
    <source>
        <dbReference type="ARBA" id="ARBA00022525"/>
    </source>
</evidence>
<dbReference type="PROSITE" id="PS01182">
    <property type="entry name" value="GLYCOSYL_HYDROL_F35"/>
    <property type="match status" value="1"/>
</dbReference>
<feature type="compositionally biased region" description="Low complexity" evidence="14">
    <location>
        <begin position="969"/>
        <end position="981"/>
    </location>
</feature>
<reference evidence="18" key="1">
    <citation type="submission" date="2022-05" db="EMBL/GenBank/DDBJ databases">
        <title>The Musa troglodytarum L. genome provides insights into the mechanism of non-climacteric behaviour and enrichment of carotenoids.</title>
        <authorList>
            <person name="Wang J."/>
        </authorList>
    </citation>
    <scope>NUCLEOTIDE SEQUENCE</scope>
    <source>
        <tissue evidence="18">Leaf</tissue>
    </source>
</reference>
<evidence type="ECO:0000259" key="16">
    <source>
        <dbReference type="PROSITE" id="PS50228"/>
    </source>
</evidence>
<evidence type="ECO:0000256" key="4">
    <source>
        <dbReference type="ARBA" id="ARBA00012756"/>
    </source>
</evidence>
<dbReference type="InterPro" id="IPR019801">
    <property type="entry name" value="Glyco_hydro_35_CS"/>
</dbReference>
<feature type="chain" id="PRO_5038847831" description="Beta-galactosidase" evidence="15">
    <location>
        <begin position="23"/>
        <end position="1201"/>
    </location>
</feature>
<evidence type="ECO:0000256" key="15">
    <source>
        <dbReference type="SAM" id="SignalP"/>
    </source>
</evidence>
<dbReference type="InterPro" id="IPR001944">
    <property type="entry name" value="Glycoside_Hdrlase_35"/>
</dbReference>
<dbReference type="Pfam" id="PF21467">
    <property type="entry name" value="BetaGal_gal-bd"/>
    <property type="match status" value="1"/>
</dbReference>
<feature type="coiled-coil region" evidence="13">
    <location>
        <begin position="1104"/>
        <end position="1159"/>
    </location>
</feature>
<evidence type="ECO:0000256" key="3">
    <source>
        <dbReference type="ARBA" id="ARBA00009809"/>
    </source>
</evidence>
<evidence type="ECO:0000256" key="8">
    <source>
        <dbReference type="ARBA" id="ARBA00022801"/>
    </source>
</evidence>
<keyword evidence="6" id="KW-0964">Secreted</keyword>
<dbReference type="Gene3D" id="2.60.120.740">
    <property type="match status" value="1"/>
</dbReference>
<dbReference type="InterPro" id="IPR041392">
    <property type="entry name" value="GHD"/>
</dbReference>
<evidence type="ECO:0000313" key="18">
    <source>
        <dbReference type="EMBL" id="URE07027.1"/>
    </source>
</evidence>
<dbReference type="PANTHER" id="PTHR23421">
    <property type="entry name" value="BETA-GALACTOSIDASE RELATED"/>
    <property type="match status" value="1"/>
</dbReference>
<dbReference type="InterPro" id="IPR008979">
    <property type="entry name" value="Galactose-bd-like_sf"/>
</dbReference>
<sequence>MEISKCCLLLLVSSSLYYIVCSSTVSHDGRALVIDGQRRVIFSGSIHYPRSTPEMWPDLIRKSKEGGLDAIETYVFWYGHEPRRREYNFEGNYDLIRFLKEVQNAGLYAILRIGPYVCAEWNYGGLPVWLYNIPGMQTRTDNQPWKDEMQNFTTLIVDKVKEERLLATQGGPIILFQIENEYGNGDIEIHYGEAGHRYINWCANMAESLVSDVPWIMCQQSDAPQPMINTCNGFSGCDAFTPNNGNSPKIWTENWTGWPKNWGYPDPHRPVEEVAFQVARFFQSNGTVQNYYMYHGGTNFGRTSGGPYIVTSYDYDAPLDEYGNIRQPKWGHLKELHASVKLMEKALTYGEVDEDHLGNGLTITKFSGEGIVPGCFLSNQNSTVDATISLQGTKYFLPAWSVSILPDCKKEVYNTAKVKTQTSIMVKKKDDAGDQSKDLRWSWKPERLHDSAKGFGSSFTVNKLLEQKTATVDASDYLWYTTNVEVSKKESITLSVNTTGHILYAFVNGRLVGSEYATGGTYNFTFERKVTFKPGKNQISLLSATVGLKNYGAFYDNVPVGIAGGPVKLIGKNNTILDLSKSNWSYTIGLDGEVRKLQLDEESKGEELMLLLHLSLKTTFQAPLGSEPVVVDLLGLGKGEAWVNGNSLGRFWPNFTANPDGCKKCDYRGNFRVDKCQTACGEASQRWYHVPRSFLKRGEPNTLTLFEEAGGDPNQVNFQTVTVGTACASAGEGDVLSLSCQGGRTISSVDFATFGEPDGTCGAYVSGVCGSDEAVAISKDACLGRESCSIKISDKIGTSCAKLTSPRNLVVQSLYNQWRQEIPILLCLPPVADTNVAPQAAEWSFSVDLAALPCALAGHLGSLLQAMTVATTCRSSTRPSWLQAALSDIEQRVQSLAVNVPDDPESDSFAVRAENYYQKRPQLIALLHDLHHRYLYLADRYSQSLIRRHHRRASSVPSDLDAEDDPDLPDSASSDAESSLSFQPLPSQARSRDTSPAEAGADLDMIVAELVVAAVVRGLLEAEGAEAERLLAESARKIDLQGSLVEVLEAERLVLLGENARLEFRARAAEQEARAVAAELVYIRRRAAELARGDHRVCLLGRKIEDLQAQIYSLERRNRECVEATSLREKEKGEVRAEADRLRGENRRLREEAEAARARRGWGRSWWGRVRRSEWTPSPCAPHVKEAKGAKGCFYFESFPG</sequence>
<evidence type="ECO:0000256" key="7">
    <source>
        <dbReference type="ARBA" id="ARBA00022729"/>
    </source>
</evidence>
<dbReference type="EC" id="3.2.1.23" evidence="4 11"/>
<evidence type="ECO:0000313" key="19">
    <source>
        <dbReference type="Proteomes" id="UP001055439"/>
    </source>
</evidence>
<organism evidence="18 19">
    <name type="scientific">Musa troglodytarum</name>
    <name type="common">fe'i banana</name>
    <dbReference type="NCBI Taxonomy" id="320322"/>
    <lineage>
        <taxon>Eukaryota</taxon>
        <taxon>Viridiplantae</taxon>
        <taxon>Streptophyta</taxon>
        <taxon>Embryophyta</taxon>
        <taxon>Tracheophyta</taxon>
        <taxon>Spermatophyta</taxon>
        <taxon>Magnoliopsida</taxon>
        <taxon>Liliopsida</taxon>
        <taxon>Zingiberales</taxon>
        <taxon>Musaceae</taxon>
        <taxon>Musa</taxon>
    </lineage>
</organism>
<evidence type="ECO:0000256" key="14">
    <source>
        <dbReference type="SAM" id="MobiDB-lite"/>
    </source>
</evidence>
<dbReference type="InterPro" id="IPR017853">
    <property type="entry name" value="GH"/>
</dbReference>
<evidence type="ECO:0000256" key="10">
    <source>
        <dbReference type="ARBA" id="ARBA00023295"/>
    </source>
</evidence>
<keyword evidence="10 11" id="KW-0326">Glycosidase</keyword>
<dbReference type="Gene3D" id="3.20.20.80">
    <property type="entry name" value="Glycosidases"/>
    <property type="match status" value="1"/>
</dbReference>
<evidence type="ECO:0000256" key="13">
    <source>
        <dbReference type="SAM" id="Coils"/>
    </source>
</evidence>
<evidence type="ECO:0000256" key="9">
    <source>
        <dbReference type="ARBA" id="ARBA00023054"/>
    </source>
</evidence>
<dbReference type="InterPro" id="IPR048913">
    <property type="entry name" value="BetaGal_gal-bd"/>
</dbReference>
<feature type="signal peptide" evidence="15">
    <location>
        <begin position="1"/>
        <end position="22"/>
    </location>
</feature>
<dbReference type="GO" id="GO:0005975">
    <property type="term" value="P:carbohydrate metabolic process"/>
    <property type="evidence" value="ECO:0007669"/>
    <property type="project" value="InterPro"/>
</dbReference>
<dbReference type="SUPFAM" id="SSF49785">
    <property type="entry name" value="Galactose-binding domain-like"/>
    <property type="match status" value="2"/>
</dbReference>
<keyword evidence="19" id="KW-1185">Reference proteome</keyword>
<dbReference type="Gene3D" id="2.60.120.260">
    <property type="entry name" value="Galactose-binding domain-like"/>
    <property type="match status" value="3"/>
</dbReference>
<dbReference type="PROSITE" id="PS51774">
    <property type="entry name" value="NAB"/>
    <property type="match status" value="1"/>
</dbReference>
<evidence type="ECO:0000256" key="1">
    <source>
        <dbReference type="ARBA" id="ARBA00001412"/>
    </source>
</evidence>
<comment type="similarity">
    <text evidence="3 12">Belongs to the glycosyl hydrolase 35 family.</text>
</comment>